<keyword evidence="1" id="KW-1133">Transmembrane helix</keyword>
<gene>
    <name evidence="2" type="ORF">PN36_16725</name>
</gene>
<accession>A0A0A6PBF7</accession>
<dbReference type="AlphaFoldDB" id="A0A0A6PBF7"/>
<dbReference type="Proteomes" id="UP000030428">
    <property type="component" value="Unassembled WGS sequence"/>
</dbReference>
<organism evidence="2 3">
    <name type="scientific">Candidatus Thiomargarita nelsonii</name>
    <dbReference type="NCBI Taxonomy" id="1003181"/>
    <lineage>
        <taxon>Bacteria</taxon>
        <taxon>Pseudomonadati</taxon>
        <taxon>Pseudomonadota</taxon>
        <taxon>Gammaproteobacteria</taxon>
        <taxon>Thiotrichales</taxon>
        <taxon>Thiotrichaceae</taxon>
        <taxon>Thiomargarita</taxon>
    </lineage>
</organism>
<evidence type="ECO:0000256" key="1">
    <source>
        <dbReference type="SAM" id="Phobius"/>
    </source>
</evidence>
<protein>
    <submittedName>
        <fullName evidence="2">Uncharacterized protein</fullName>
    </submittedName>
</protein>
<keyword evidence="1" id="KW-0472">Membrane</keyword>
<dbReference type="EMBL" id="JSZA02000063">
    <property type="protein sequence ID" value="KHD08018.1"/>
    <property type="molecule type" value="Genomic_DNA"/>
</dbReference>
<comment type="caution">
    <text evidence="2">The sequence shown here is derived from an EMBL/GenBank/DDBJ whole genome shotgun (WGS) entry which is preliminary data.</text>
</comment>
<evidence type="ECO:0000313" key="2">
    <source>
        <dbReference type="EMBL" id="KHD08018.1"/>
    </source>
</evidence>
<keyword evidence="1" id="KW-0812">Transmembrane</keyword>
<keyword evidence="3" id="KW-1185">Reference proteome</keyword>
<proteinExistence type="predicted"/>
<reference evidence="2 3" key="1">
    <citation type="journal article" date="2016" name="Front. Microbiol.">
        <title>Single-Cell (Meta-)Genomics of a Dimorphic Candidatus Thiomargarita nelsonii Reveals Genomic Plasticity.</title>
        <authorList>
            <person name="Flood B.E."/>
            <person name="Fliss P."/>
            <person name="Jones D.S."/>
            <person name="Dick G.J."/>
            <person name="Jain S."/>
            <person name="Kaster A.K."/>
            <person name="Winkel M."/>
            <person name="Mussmann M."/>
            <person name="Bailey J."/>
        </authorList>
    </citation>
    <scope>NUCLEOTIDE SEQUENCE [LARGE SCALE GENOMIC DNA]</scope>
    <source>
        <strain evidence="2">Hydrate Ridge</strain>
    </source>
</reference>
<evidence type="ECO:0000313" key="3">
    <source>
        <dbReference type="Proteomes" id="UP000030428"/>
    </source>
</evidence>
<sequence>MIKTQSDKKLTIGKVARQAGVNVETIQLGVFSLVGGLGAAVGASLCWAFGFVLPCLTKIKRPLLLLTMR</sequence>
<feature type="transmembrane region" description="Helical" evidence="1">
    <location>
        <begin position="30"/>
        <end position="56"/>
    </location>
</feature>
<name>A0A0A6PBF7_9GAMM</name>